<name>A0A2S5CI97_9GAMM</name>
<feature type="compositionally biased region" description="Low complexity" evidence="1">
    <location>
        <begin position="79"/>
        <end position="92"/>
    </location>
</feature>
<feature type="compositionally biased region" description="Basic and acidic residues" evidence="1">
    <location>
        <begin position="56"/>
        <end position="69"/>
    </location>
</feature>
<organism evidence="2 3">
    <name type="scientific">Methylovulum psychrotolerans</name>
    <dbReference type="NCBI Taxonomy" id="1704499"/>
    <lineage>
        <taxon>Bacteria</taxon>
        <taxon>Pseudomonadati</taxon>
        <taxon>Pseudomonadota</taxon>
        <taxon>Gammaproteobacteria</taxon>
        <taxon>Methylococcales</taxon>
        <taxon>Methylococcaceae</taxon>
        <taxon>Methylovulum</taxon>
    </lineage>
</organism>
<evidence type="ECO:0000256" key="1">
    <source>
        <dbReference type="SAM" id="MobiDB-lite"/>
    </source>
</evidence>
<reference evidence="2 3" key="1">
    <citation type="submission" date="2017-11" db="EMBL/GenBank/DDBJ databases">
        <title>Draft Genome Sequence of Methylobacter psychrotolerans Sph1T, an Obligate Methanotroph from Low-Temperature Environments.</title>
        <authorList>
            <person name="Oshkin I.Y."/>
            <person name="Miroshnikov K."/>
            <person name="Belova S.E."/>
            <person name="Korzhenkov A."/>
            <person name="Toshchakov S.V."/>
            <person name="Dedysh S.N."/>
        </authorList>
    </citation>
    <scope>NUCLEOTIDE SEQUENCE [LARGE SCALE GENOMIC DNA]</scope>
    <source>
        <strain evidence="2 3">Sph1</strain>
    </source>
</reference>
<dbReference type="Proteomes" id="UP000237423">
    <property type="component" value="Unassembled WGS sequence"/>
</dbReference>
<proteinExistence type="predicted"/>
<sequence length="102" mass="11182">MVKNSSEPDPIANTWHSLPFPQQNHLISLLSGLVQRQLMKTIQAKGGGNEHTLTQSEEKSIGYKREDQISPHQSKSSNIYPPIYPTTSSPSSGVDPAAIRPC</sequence>
<protein>
    <submittedName>
        <fullName evidence="2">Uncharacterized protein</fullName>
    </submittedName>
</protein>
<comment type="caution">
    <text evidence="2">The sequence shown here is derived from an EMBL/GenBank/DDBJ whole genome shotgun (WGS) entry which is preliminary data.</text>
</comment>
<dbReference type="RefSeq" id="WP_211299268.1">
    <property type="nucleotide sequence ID" value="NZ_PGFZ01000010.1"/>
</dbReference>
<accession>A0A2S5CI97</accession>
<feature type="region of interest" description="Disordered" evidence="1">
    <location>
        <begin position="44"/>
        <end position="102"/>
    </location>
</feature>
<evidence type="ECO:0000313" key="2">
    <source>
        <dbReference type="EMBL" id="POZ50487.1"/>
    </source>
</evidence>
<dbReference type="EMBL" id="PGFZ01000010">
    <property type="protein sequence ID" value="POZ50487.1"/>
    <property type="molecule type" value="Genomic_DNA"/>
</dbReference>
<evidence type="ECO:0000313" key="3">
    <source>
        <dbReference type="Proteomes" id="UP000237423"/>
    </source>
</evidence>
<gene>
    <name evidence="2" type="ORF">AADEFJLK_03683</name>
</gene>
<dbReference type="AlphaFoldDB" id="A0A2S5CI97"/>